<dbReference type="AlphaFoldDB" id="A0A914CMI9"/>
<name>A0A914CMI9_9BILA</name>
<reference evidence="4" key="1">
    <citation type="submission" date="2022-11" db="UniProtKB">
        <authorList>
            <consortium name="WormBaseParasite"/>
        </authorList>
    </citation>
    <scope>IDENTIFICATION</scope>
</reference>
<evidence type="ECO:0000313" key="3">
    <source>
        <dbReference type="Proteomes" id="UP000887540"/>
    </source>
</evidence>
<evidence type="ECO:0000259" key="2">
    <source>
        <dbReference type="Pfam" id="PF03439"/>
    </source>
</evidence>
<dbReference type="InterPro" id="IPR005100">
    <property type="entry name" value="NGN-domain"/>
</dbReference>
<evidence type="ECO:0000256" key="1">
    <source>
        <dbReference type="SAM" id="MobiDB-lite"/>
    </source>
</evidence>
<proteinExistence type="predicted"/>
<organism evidence="3 4">
    <name type="scientific">Acrobeloides nanus</name>
    <dbReference type="NCBI Taxonomy" id="290746"/>
    <lineage>
        <taxon>Eukaryota</taxon>
        <taxon>Metazoa</taxon>
        <taxon>Ecdysozoa</taxon>
        <taxon>Nematoda</taxon>
        <taxon>Chromadorea</taxon>
        <taxon>Rhabditida</taxon>
        <taxon>Tylenchina</taxon>
        <taxon>Cephalobomorpha</taxon>
        <taxon>Cephaloboidea</taxon>
        <taxon>Cephalobidae</taxon>
        <taxon>Acrobeloides</taxon>
    </lineage>
</organism>
<feature type="compositionally biased region" description="Polar residues" evidence="1">
    <location>
        <begin position="227"/>
        <end position="236"/>
    </location>
</feature>
<evidence type="ECO:0000313" key="4">
    <source>
        <dbReference type="WBParaSite" id="ACRNAN_scaffold12463.g19881.t2"/>
    </source>
</evidence>
<feature type="region of interest" description="Disordered" evidence="1">
    <location>
        <begin position="210"/>
        <end position="268"/>
    </location>
</feature>
<dbReference type="InterPro" id="IPR036735">
    <property type="entry name" value="NGN_dom_sf"/>
</dbReference>
<feature type="compositionally biased region" description="Low complexity" evidence="1">
    <location>
        <begin position="237"/>
        <end position="254"/>
    </location>
</feature>
<dbReference type="WBParaSite" id="ACRNAN_scaffold12463.g19881.t2">
    <property type="protein sequence ID" value="ACRNAN_scaffold12463.g19881.t2"/>
    <property type="gene ID" value="ACRNAN_scaffold12463.g19881"/>
</dbReference>
<sequence length="307" mass="33481">MKADFHVNLTKRPFDAVENSHFIKNSISSKKPRSLLFREPNEEFVAALGSKNENSSQEKGPLSSLPDQPKSRENLLSSLSSSKGSKIDTNTIRISESTGSQSNEKDVPKIYEVICPEGEEYALVIKITRRYFASGALDEPLQILSILTKSAGSGRLYIEAYETRTLCKAICGFPGVYTNLKLVTNPMETSIESSKLSSTTIIEDGLSYISSSEDEEEDVPSSKSSPQQHIPQKETPNSASSDCSSCASTSNNSDDSIDKTSASSPRSNPMPLLHFDLVQLFHAGSELFGVIIKIEKENADILTANGE</sequence>
<keyword evidence="3" id="KW-1185">Reference proteome</keyword>
<accession>A0A914CMI9</accession>
<dbReference type="GO" id="GO:0006354">
    <property type="term" value="P:DNA-templated transcription elongation"/>
    <property type="evidence" value="ECO:0007669"/>
    <property type="project" value="InterPro"/>
</dbReference>
<dbReference type="Proteomes" id="UP000887540">
    <property type="component" value="Unplaced"/>
</dbReference>
<dbReference type="Gene3D" id="3.30.70.940">
    <property type="entry name" value="NusG, N-terminal domain"/>
    <property type="match status" value="1"/>
</dbReference>
<feature type="domain" description="NGN" evidence="2">
    <location>
        <begin position="109"/>
        <end position="186"/>
    </location>
</feature>
<protein>
    <submittedName>
        <fullName evidence="4">NGN domain-containing protein</fullName>
    </submittedName>
</protein>
<dbReference type="Pfam" id="PF03439">
    <property type="entry name" value="Spt5-NGN"/>
    <property type="match status" value="1"/>
</dbReference>
<feature type="region of interest" description="Disordered" evidence="1">
    <location>
        <begin position="47"/>
        <end position="85"/>
    </location>
</feature>